<dbReference type="InterPro" id="IPR006330">
    <property type="entry name" value="Ado/ade_deaminase"/>
</dbReference>
<evidence type="ECO:0000313" key="8">
    <source>
        <dbReference type="Proteomes" id="UP001595533"/>
    </source>
</evidence>
<evidence type="ECO:0000256" key="3">
    <source>
        <dbReference type="ARBA" id="ARBA00022833"/>
    </source>
</evidence>
<feature type="active site" description="Proton donor" evidence="5">
    <location>
        <position position="197"/>
    </location>
</feature>
<accession>A0ABV7JER3</accession>
<keyword evidence="8" id="KW-1185">Reference proteome</keyword>
<keyword evidence="4 5" id="KW-0546">Nucleotide metabolism</keyword>
<dbReference type="Proteomes" id="UP001595533">
    <property type="component" value="Unassembled WGS sequence"/>
</dbReference>
<evidence type="ECO:0000256" key="5">
    <source>
        <dbReference type="HAMAP-Rule" id="MF_01962"/>
    </source>
</evidence>
<name>A0ABV7JER3_9GAMM</name>
<dbReference type="NCBIfam" id="TIGR01430">
    <property type="entry name" value="aden_deam"/>
    <property type="match status" value="1"/>
</dbReference>
<feature type="site" description="Important for catalytic activity" evidence="5">
    <location>
        <position position="218"/>
    </location>
</feature>
<evidence type="ECO:0000256" key="1">
    <source>
        <dbReference type="ARBA" id="ARBA00022723"/>
    </source>
</evidence>
<evidence type="ECO:0000313" key="7">
    <source>
        <dbReference type="EMBL" id="MFC3195344.1"/>
    </source>
</evidence>
<comment type="cofactor">
    <cofactor evidence="5">
        <name>Zn(2+)</name>
        <dbReference type="ChEBI" id="CHEBI:29105"/>
    </cofactor>
    <text evidence="5">Binds 1 zinc ion per subunit.</text>
</comment>
<dbReference type="SUPFAM" id="SSF51556">
    <property type="entry name" value="Metallo-dependent hydrolases"/>
    <property type="match status" value="1"/>
</dbReference>
<sequence>MTPFIRNMPKVELHMHIEGSMMPEMLLQLAEKNQVEIPFKNLDEVHQAYQFADLQAFVELYIQGTEVIQSAEDFYLLTMQYLRRCHEENILHAEVFCDTRTYVDRGLAPEMVLDGIEAGFKEASEKWGISGGMIPSFIRHLGPEKAHEDWQFLKRHTNRFLGVGLAAVELGFPASMFKTVFNEVRESGMPVVAHAGEEGPAEYIWSAIKDIRVDRIDHGIRCLEDPALVAYLKEHAIPLTVCPCSNVSLHVFDDMADHVLPELLRLGLNVTINSDDPAHFGAYLSDNMWAVQQHCGITDEQLVAMTHNAINASFASPERQSAMTAVLQDYSHTHLE</sequence>
<keyword evidence="2 5" id="KW-0378">Hydrolase</keyword>
<dbReference type="GO" id="GO:0016787">
    <property type="term" value="F:hydrolase activity"/>
    <property type="evidence" value="ECO:0007669"/>
    <property type="project" value="UniProtKB-KW"/>
</dbReference>
<evidence type="ECO:0000259" key="6">
    <source>
        <dbReference type="Pfam" id="PF00962"/>
    </source>
</evidence>
<comment type="caution">
    <text evidence="7">The sequence shown here is derived from an EMBL/GenBank/DDBJ whole genome shotgun (WGS) entry which is preliminary data.</text>
</comment>
<keyword evidence="3 5" id="KW-0862">Zinc</keyword>
<feature type="binding site" evidence="5">
    <location>
        <position position="194"/>
    </location>
    <ligand>
        <name>Zn(2+)</name>
        <dbReference type="ChEBI" id="CHEBI:29105"/>
        <note>catalytic</note>
    </ligand>
</feature>
<protein>
    <recommendedName>
        <fullName evidence="5">Adenine deaminase</fullName>
        <shortName evidence="5">ADE</shortName>
        <ecNumber evidence="5">3.5.4.2</ecNumber>
    </recommendedName>
    <alternativeName>
        <fullName evidence="5">Adenine aminohydrolase</fullName>
        <shortName evidence="5">AAH</shortName>
    </alternativeName>
</protein>
<dbReference type="RefSeq" id="WP_077413045.1">
    <property type="nucleotide sequence ID" value="NZ_JBHRTS010000008.1"/>
</dbReference>
<dbReference type="Pfam" id="PF00962">
    <property type="entry name" value="A_deaminase"/>
    <property type="match status" value="1"/>
</dbReference>
<comment type="similarity">
    <text evidence="5">Belongs to the metallo-dependent hydrolases superfamily. Adenosine and AMP deaminases family. Adenine deaminase type 2 subfamily.</text>
</comment>
<feature type="binding site" evidence="5">
    <location>
        <position position="16"/>
    </location>
    <ligand>
        <name>Zn(2+)</name>
        <dbReference type="ChEBI" id="CHEBI:29105"/>
        <note>catalytic</note>
    </ligand>
</feature>
<comment type="catalytic activity">
    <reaction evidence="5">
        <text>adenine + H2O + H(+) = hypoxanthine + NH4(+)</text>
        <dbReference type="Rhea" id="RHEA:23688"/>
        <dbReference type="ChEBI" id="CHEBI:15377"/>
        <dbReference type="ChEBI" id="CHEBI:15378"/>
        <dbReference type="ChEBI" id="CHEBI:16708"/>
        <dbReference type="ChEBI" id="CHEBI:17368"/>
        <dbReference type="ChEBI" id="CHEBI:28938"/>
        <dbReference type="EC" id="3.5.4.2"/>
    </reaction>
</comment>
<dbReference type="PANTHER" id="PTHR43114">
    <property type="entry name" value="ADENINE DEAMINASE"/>
    <property type="match status" value="1"/>
</dbReference>
<dbReference type="EMBL" id="JBHRTS010000008">
    <property type="protein sequence ID" value="MFC3195344.1"/>
    <property type="molecule type" value="Genomic_DNA"/>
</dbReference>
<proteinExistence type="inferred from homology"/>
<evidence type="ECO:0000256" key="4">
    <source>
        <dbReference type="ARBA" id="ARBA00023080"/>
    </source>
</evidence>
<feature type="domain" description="Adenosine deaminase" evidence="6">
    <location>
        <begin position="9"/>
        <end position="325"/>
    </location>
</feature>
<feature type="binding site" evidence="5">
    <location>
        <position position="275"/>
    </location>
    <ligand>
        <name>Zn(2+)</name>
        <dbReference type="ChEBI" id="CHEBI:29105"/>
        <note>catalytic</note>
    </ligand>
</feature>
<reference evidence="8" key="1">
    <citation type="journal article" date="2019" name="Int. J. Syst. Evol. Microbiol.">
        <title>The Global Catalogue of Microorganisms (GCM) 10K type strain sequencing project: providing services to taxonomists for standard genome sequencing and annotation.</title>
        <authorList>
            <consortium name="The Broad Institute Genomics Platform"/>
            <consortium name="The Broad Institute Genome Sequencing Center for Infectious Disease"/>
            <person name="Wu L."/>
            <person name="Ma J."/>
        </authorList>
    </citation>
    <scope>NUCLEOTIDE SEQUENCE [LARGE SCALE GENOMIC DNA]</scope>
    <source>
        <strain evidence="8">KCTC 42953</strain>
    </source>
</reference>
<gene>
    <name evidence="7" type="primary">add</name>
    <name evidence="7" type="ORF">ACFODZ_13910</name>
</gene>
<dbReference type="InterPro" id="IPR028892">
    <property type="entry name" value="ADE"/>
</dbReference>
<comment type="function">
    <text evidence="5">Catalyzes the hydrolytic deamination of adenine to hypoxanthine. Plays an important role in the purine salvage pathway and in nitrogen catabolism.</text>
</comment>
<evidence type="ECO:0000256" key="2">
    <source>
        <dbReference type="ARBA" id="ARBA00022801"/>
    </source>
</evidence>
<dbReference type="InterPro" id="IPR001365">
    <property type="entry name" value="A_deaminase_dom"/>
</dbReference>
<dbReference type="PANTHER" id="PTHR43114:SF6">
    <property type="entry name" value="ADENINE DEAMINASE"/>
    <property type="match status" value="1"/>
</dbReference>
<dbReference type="EC" id="3.5.4.2" evidence="5"/>
<dbReference type="Gene3D" id="3.20.20.140">
    <property type="entry name" value="Metal-dependent hydrolases"/>
    <property type="match status" value="1"/>
</dbReference>
<dbReference type="InterPro" id="IPR032466">
    <property type="entry name" value="Metal_Hydrolase"/>
</dbReference>
<feature type="binding site" evidence="5">
    <location>
        <position position="276"/>
    </location>
    <ligand>
        <name>substrate</name>
    </ligand>
</feature>
<dbReference type="HAMAP" id="MF_01962">
    <property type="entry name" value="Adenine_deaminase"/>
    <property type="match status" value="1"/>
</dbReference>
<organism evidence="7 8">
    <name type="scientific">Marinicella sediminis</name>
    <dbReference type="NCBI Taxonomy" id="1792834"/>
    <lineage>
        <taxon>Bacteria</taxon>
        <taxon>Pseudomonadati</taxon>
        <taxon>Pseudomonadota</taxon>
        <taxon>Gammaproteobacteria</taxon>
        <taxon>Lysobacterales</taxon>
        <taxon>Marinicellaceae</taxon>
        <taxon>Marinicella</taxon>
    </lineage>
</organism>
<feature type="binding site" evidence="5">
    <location>
        <position position="14"/>
    </location>
    <ligand>
        <name>Zn(2+)</name>
        <dbReference type="ChEBI" id="CHEBI:29105"/>
        <note>catalytic</note>
    </ligand>
</feature>
<keyword evidence="1 5" id="KW-0479">Metal-binding</keyword>